<dbReference type="GO" id="GO:0005615">
    <property type="term" value="C:extracellular space"/>
    <property type="evidence" value="ECO:0007669"/>
    <property type="project" value="TreeGrafter"/>
</dbReference>
<dbReference type="Gene3D" id="3.30.30.10">
    <property type="entry name" value="Knottin, scorpion toxin-like"/>
    <property type="match status" value="1"/>
</dbReference>
<keyword evidence="8" id="KW-1015">Disulfide bond</keyword>
<dbReference type="GO" id="GO:0045087">
    <property type="term" value="P:innate immune response"/>
    <property type="evidence" value="ECO:0007669"/>
    <property type="project" value="UniProtKB-KW"/>
</dbReference>
<comment type="subcellular location">
    <subcellularLocation>
        <location evidence="1">Secreted</location>
    </subcellularLocation>
</comment>
<evidence type="ECO:0000256" key="4">
    <source>
        <dbReference type="ARBA" id="ARBA00022588"/>
    </source>
</evidence>
<organism evidence="11 12">
    <name type="scientific">Lasius platythorax</name>
    <dbReference type="NCBI Taxonomy" id="488582"/>
    <lineage>
        <taxon>Eukaryota</taxon>
        <taxon>Metazoa</taxon>
        <taxon>Ecdysozoa</taxon>
        <taxon>Arthropoda</taxon>
        <taxon>Hexapoda</taxon>
        <taxon>Insecta</taxon>
        <taxon>Pterygota</taxon>
        <taxon>Neoptera</taxon>
        <taxon>Endopterygota</taxon>
        <taxon>Hymenoptera</taxon>
        <taxon>Apocrita</taxon>
        <taxon>Aculeata</taxon>
        <taxon>Formicoidea</taxon>
        <taxon>Formicidae</taxon>
        <taxon>Formicinae</taxon>
        <taxon>Lasius</taxon>
        <taxon>Lasius</taxon>
    </lineage>
</organism>
<dbReference type="Pfam" id="PF01097">
    <property type="entry name" value="Defensin_2"/>
    <property type="match status" value="1"/>
</dbReference>
<dbReference type="GO" id="GO:0006959">
    <property type="term" value="P:humoral immune response"/>
    <property type="evidence" value="ECO:0007669"/>
    <property type="project" value="TreeGrafter"/>
</dbReference>
<keyword evidence="3" id="KW-0929">Antimicrobial</keyword>
<reference evidence="11" key="1">
    <citation type="submission" date="2024-04" db="EMBL/GenBank/DDBJ databases">
        <authorList>
            <consortium name="Molecular Ecology Group"/>
        </authorList>
    </citation>
    <scope>NUCLEOTIDE SEQUENCE</scope>
</reference>
<dbReference type="GO" id="GO:0050830">
    <property type="term" value="P:defense response to Gram-positive bacterium"/>
    <property type="evidence" value="ECO:0007669"/>
    <property type="project" value="UniProtKB-ARBA"/>
</dbReference>
<sequence length="103" mass="11365">MKIYVFALLVATAVAIALPDKDKSTSVPLDLLPQKEDESLKLQVTQETPVKEHHRARRFTCDLLSGAGVDHSACAAHCLLRGKTGGRCNNDRVCVCRERSWFG</sequence>
<dbReference type="InterPro" id="IPR003614">
    <property type="entry name" value="Knottins"/>
</dbReference>
<feature type="domain" description="Invertebrate defensins family profile" evidence="10">
    <location>
        <begin position="58"/>
        <end position="98"/>
    </location>
</feature>
<keyword evidence="4" id="KW-0399">Innate immunity</keyword>
<keyword evidence="12" id="KW-1185">Reference proteome</keyword>
<keyword evidence="2" id="KW-0964">Secreted</keyword>
<evidence type="ECO:0000313" key="12">
    <source>
        <dbReference type="Proteomes" id="UP001497644"/>
    </source>
</evidence>
<keyword evidence="9" id="KW-0732">Signal</keyword>
<name>A0AAV2PBV3_9HYME</name>
<dbReference type="SUPFAM" id="SSF57095">
    <property type="entry name" value="Scorpion toxin-like"/>
    <property type="match status" value="1"/>
</dbReference>
<evidence type="ECO:0000256" key="8">
    <source>
        <dbReference type="ARBA" id="ARBA00023157"/>
    </source>
</evidence>
<dbReference type="InterPro" id="IPR036574">
    <property type="entry name" value="Scorpion_toxin-like_sf"/>
</dbReference>
<evidence type="ECO:0000256" key="7">
    <source>
        <dbReference type="ARBA" id="ARBA00023022"/>
    </source>
</evidence>
<proteinExistence type="predicted"/>
<dbReference type="PANTHER" id="PTHR13645">
    <property type="entry name" value="DEFENSIN"/>
    <property type="match status" value="1"/>
</dbReference>
<evidence type="ECO:0000256" key="6">
    <source>
        <dbReference type="ARBA" id="ARBA00022940"/>
    </source>
</evidence>
<feature type="chain" id="PRO_5043875597" description="Invertebrate defensins family profile domain-containing protein" evidence="9">
    <location>
        <begin position="18"/>
        <end position="103"/>
    </location>
</feature>
<dbReference type="FunFam" id="3.30.30.10:FF:000005">
    <property type="entry name" value="Defensin"/>
    <property type="match status" value="1"/>
</dbReference>
<dbReference type="AlphaFoldDB" id="A0AAV2PBV3"/>
<gene>
    <name evidence="11" type="ORF">LPLAT_LOCUS14058</name>
</gene>
<keyword evidence="7" id="KW-0044">Antibiotic</keyword>
<dbReference type="PROSITE" id="PS51378">
    <property type="entry name" value="INVERT_DEFENSINS"/>
    <property type="match status" value="1"/>
</dbReference>
<evidence type="ECO:0000256" key="5">
    <source>
        <dbReference type="ARBA" id="ARBA00022859"/>
    </source>
</evidence>
<dbReference type="CDD" id="cd21806">
    <property type="entry name" value="DEFL_defensin-like"/>
    <property type="match status" value="1"/>
</dbReference>
<accession>A0AAV2PBV3</accession>
<dbReference type="Proteomes" id="UP001497644">
    <property type="component" value="Chromosome 9"/>
</dbReference>
<evidence type="ECO:0000256" key="2">
    <source>
        <dbReference type="ARBA" id="ARBA00022525"/>
    </source>
</evidence>
<keyword evidence="5" id="KW-0391">Immunity</keyword>
<keyword evidence="6" id="KW-0211">Defensin</keyword>
<evidence type="ECO:0000256" key="1">
    <source>
        <dbReference type="ARBA" id="ARBA00004613"/>
    </source>
</evidence>
<dbReference type="PANTHER" id="PTHR13645:SF0">
    <property type="entry name" value="DEFENSIN"/>
    <property type="match status" value="1"/>
</dbReference>
<evidence type="ECO:0000256" key="3">
    <source>
        <dbReference type="ARBA" id="ARBA00022529"/>
    </source>
</evidence>
<protein>
    <recommendedName>
        <fullName evidence="10">Invertebrate defensins family profile domain-containing protein</fullName>
    </recommendedName>
</protein>
<evidence type="ECO:0000259" key="10">
    <source>
        <dbReference type="PROSITE" id="PS51378"/>
    </source>
</evidence>
<dbReference type="EMBL" id="OZ034832">
    <property type="protein sequence ID" value="CAL1689059.1"/>
    <property type="molecule type" value="Genomic_DNA"/>
</dbReference>
<evidence type="ECO:0000256" key="9">
    <source>
        <dbReference type="SAM" id="SignalP"/>
    </source>
</evidence>
<evidence type="ECO:0000313" key="11">
    <source>
        <dbReference type="EMBL" id="CAL1689059.1"/>
    </source>
</evidence>
<dbReference type="SMART" id="SM00505">
    <property type="entry name" value="Knot1"/>
    <property type="match status" value="1"/>
</dbReference>
<dbReference type="InterPro" id="IPR001542">
    <property type="entry name" value="Defensin_invertebrate/fungal"/>
</dbReference>
<feature type="signal peptide" evidence="9">
    <location>
        <begin position="1"/>
        <end position="17"/>
    </location>
</feature>